<keyword evidence="2" id="KW-1185">Reference proteome</keyword>
<dbReference type="Gene3D" id="1.25.40.10">
    <property type="entry name" value="Tetratricopeptide repeat domain"/>
    <property type="match status" value="1"/>
</dbReference>
<protein>
    <submittedName>
        <fullName evidence="1">XRE family transcriptional regulator</fullName>
    </submittedName>
</protein>
<evidence type="ECO:0000313" key="1">
    <source>
        <dbReference type="EMBL" id="QJY45549.1"/>
    </source>
</evidence>
<dbReference type="AlphaFoldDB" id="A0A6M6JGP6"/>
<organism evidence="1 2">
    <name type="scientific">Pseudonocardia broussonetiae</name>
    <dbReference type="NCBI Taxonomy" id="2736640"/>
    <lineage>
        <taxon>Bacteria</taxon>
        <taxon>Bacillati</taxon>
        <taxon>Actinomycetota</taxon>
        <taxon>Actinomycetes</taxon>
        <taxon>Pseudonocardiales</taxon>
        <taxon>Pseudonocardiaceae</taxon>
        <taxon>Pseudonocardia</taxon>
    </lineage>
</organism>
<dbReference type="Proteomes" id="UP000505377">
    <property type="component" value="Chromosome"/>
</dbReference>
<dbReference type="InterPro" id="IPR011990">
    <property type="entry name" value="TPR-like_helical_dom_sf"/>
</dbReference>
<dbReference type="SUPFAM" id="SSF48452">
    <property type="entry name" value="TPR-like"/>
    <property type="match status" value="1"/>
</dbReference>
<proteinExistence type="predicted"/>
<reference evidence="1 2" key="1">
    <citation type="submission" date="2020-05" db="EMBL/GenBank/DDBJ databases">
        <authorList>
            <person name="Mo P."/>
        </authorList>
    </citation>
    <scope>NUCLEOTIDE SEQUENCE [LARGE SCALE GENOMIC DNA]</scope>
    <source>
        <strain evidence="1 2">Gen01</strain>
    </source>
</reference>
<gene>
    <name evidence="1" type="ORF">HOP40_06800</name>
</gene>
<sequence>MPTNERLVALMTEAGFLDGRGEVGRKRFARAVNDSAAGRAAGKRFNHTYVSRWVSGVSPRDDATRNAIREALAVRLGRRVSPDELGFRSTLSFSPDVGLAYPYRPDDGVSSVAELLEADLAGTAALSNAPANVGAWHDASVAWLVDAQQQLGSGSGPKKVGASDVERLRTMRSTFDRIDSTFGGAHARNALVQYLRGQLPQLLRAQCTADVRATLFSAAGESTQLAAWMSYDAGHHGLAQRYFIQALGFADAGGDRLLAASILDAMSHQASFLGRYREAANMARAARLGTESTGVAILTSHFYAMEARALARLGDATACDRAMGAAIEHFERHTPGDGPAWLDYFDDAELAAELGHCHRDLGRPNQAIEFATRALDSASGDYVRSDFFVAMVLADAHLDRGDVDEGCQIAAQAFTVGEGLESARCHSYVNEFRERLARHRRVPSVREFAASVRETRMWSRSESSLL</sequence>
<dbReference type="EMBL" id="CP053564">
    <property type="protein sequence ID" value="QJY45549.1"/>
    <property type="molecule type" value="Genomic_DNA"/>
</dbReference>
<accession>A0A6M6JGP6</accession>
<dbReference type="RefSeq" id="WP_172155729.1">
    <property type="nucleotide sequence ID" value="NZ_CP053564.1"/>
</dbReference>
<evidence type="ECO:0000313" key="2">
    <source>
        <dbReference type="Proteomes" id="UP000505377"/>
    </source>
</evidence>
<name>A0A6M6JGP6_9PSEU</name>
<dbReference type="KEGG" id="pbro:HOP40_06800"/>